<dbReference type="STRING" id="216903.SAMN05444371_3292"/>
<dbReference type="InterPro" id="IPR000485">
    <property type="entry name" value="AsnC-type_HTH_dom"/>
</dbReference>
<evidence type="ECO:0000313" key="1">
    <source>
        <dbReference type="EMBL" id="SHK68696.1"/>
    </source>
</evidence>
<gene>
    <name evidence="1" type="ORF">SAMN05444371_3292</name>
</gene>
<keyword evidence="2" id="KW-1185">Reference proteome</keyword>
<accession>A0A1M6UHP7</accession>
<name>A0A1M6UHP7_9FLAO</name>
<protein>
    <recommendedName>
        <fullName evidence="3">Helix-turn-helix domain-containing protein</fullName>
    </recommendedName>
</protein>
<dbReference type="OrthoDB" id="1151547at2"/>
<organism evidence="1 2">
    <name type="scientific">Epilithonimonas mollis</name>
    <dbReference type="NCBI Taxonomy" id="216903"/>
    <lineage>
        <taxon>Bacteria</taxon>
        <taxon>Pseudomonadati</taxon>
        <taxon>Bacteroidota</taxon>
        <taxon>Flavobacteriia</taxon>
        <taxon>Flavobacteriales</taxon>
        <taxon>Weeksellaceae</taxon>
        <taxon>Chryseobacterium group</taxon>
        <taxon>Epilithonimonas</taxon>
    </lineage>
</organism>
<evidence type="ECO:0008006" key="3">
    <source>
        <dbReference type="Google" id="ProtNLM"/>
    </source>
</evidence>
<dbReference type="AlphaFoldDB" id="A0A1M6UHP7"/>
<proteinExistence type="predicted"/>
<reference evidence="2" key="1">
    <citation type="submission" date="2016-11" db="EMBL/GenBank/DDBJ databases">
        <authorList>
            <person name="Varghese N."/>
            <person name="Submissions S."/>
        </authorList>
    </citation>
    <scope>NUCLEOTIDE SEQUENCE [LARGE SCALE GENOMIC DNA]</scope>
    <source>
        <strain evidence="2">DSM 18016</strain>
    </source>
</reference>
<dbReference type="PRINTS" id="PR00033">
    <property type="entry name" value="HTHASNC"/>
</dbReference>
<dbReference type="RefSeq" id="WP_073000166.1">
    <property type="nucleotide sequence ID" value="NZ_FRAM01000005.1"/>
</dbReference>
<evidence type="ECO:0000313" key="2">
    <source>
        <dbReference type="Proteomes" id="UP000184498"/>
    </source>
</evidence>
<dbReference type="EMBL" id="FRAM01000005">
    <property type="protein sequence ID" value="SHK68696.1"/>
    <property type="molecule type" value="Genomic_DNA"/>
</dbReference>
<dbReference type="GO" id="GO:0043565">
    <property type="term" value="F:sequence-specific DNA binding"/>
    <property type="evidence" value="ECO:0007669"/>
    <property type="project" value="InterPro"/>
</dbReference>
<sequence length="236" mass="27303">MYYVELINRFWIFSERVKPGTAAISLYLYLLNIAKENDSYQFRISDVEVGKRLGLSRATIKTARKKLRNLGVVHYETFNGLPASYRLILNYPIEEVKCDETTNDFRHPIVFNNEDEIRFQNEVQNKSEAGDTNNNQDAAPGSLEPFREKRMVPDLQKFLEYARSLDAYSPELDELIIAKYSGWLVNDWKSDSGRVITNWHTSLKNVLPFLKTGVKDSQLSIDKIPDIRHPKENPGL</sequence>
<dbReference type="Proteomes" id="UP000184498">
    <property type="component" value="Unassembled WGS sequence"/>
</dbReference>